<dbReference type="PANTHER" id="PTHR44809:SF1">
    <property type="entry name" value="PROTEIN O-MANNOSYL-TRANSFERASE TMTC1"/>
    <property type="match status" value="1"/>
</dbReference>
<evidence type="ECO:0000313" key="3">
    <source>
        <dbReference type="Proteomes" id="UP001295463"/>
    </source>
</evidence>
<evidence type="ECO:0000313" key="2">
    <source>
        <dbReference type="EMBL" id="CAH2031439.1"/>
    </source>
</evidence>
<sequence length="421" mass="46873">MTTPDGSLHELDRTLREGVALHDAGRFEGALALYDTALIRWPEAPLLWNNRATTLLETARFEEAAASYRMALQLVPKLHDARVALATCLQALGRVEEALAETETVLAQAPDHAEAHWNRALVLLLTGRYAEGWREYEWRWRKRRFTSPPRRFVQPVWQGEDPAGRTILIHAEQGFGDTLQFCRYLPLLCERGATVLFECHPPLAPLMATLDPRIQVYPMGSPLPAFDCHLPLLSLPLWFNTTATTIPAAIPYLTPPADRLPFWRSLLPQDGSLRVGLCWAGKPYPDPGRSIPADLLAPLAALPGITFVSLLIGEGQTAPPLPLTDLTVLIRDFADTAALIAQLDLVVTIDTAVAHLAGALGKPVLVLLPCAPDWRWGLAGEQCPWYPTARLYRQERRGAWSDVLEQLVRDLRLLRQTRQGC</sequence>
<dbReference type="InterPro" id="IPR002201">
    <property type="entry name" value="Glyco_trans_9"/>
</dbReference>
<keyword evidence="1" id="KW-0802">TPR repeat</keyword>
<dbReference type="Pfam" id="PF01075">
    <property type="entry name" value="Glyco_transf_9"/>
    <property type="match status" value="1"/>
</dbReference>
<dbReference type="EMBL" id="OW150024">
    <property type="protein sequence ID" value="CAH2031439.1"/>
    <property type="molecule type" value="Genomic_DNA"/>
</dbReference>
<keyword evidence="3" id="KW-1185">Reference proteome</keyword>
<name>A0ABM9DA05_9BACT</name>
<dbReference type="Gene3D" id="3.40.50.2000">
    <property type="entry name" value="Glycogen Phosphorylase B"/>
    <property type="match status" value="1"/>
</dbReference>
<dbReference type="InterPro" id="IPR052943">
    <property type="entry name" value="TMTC_O-mannosyl-trnsfr"/>
</dbReference>
<evidence type="ECO:0000256" key="1">
    <source>
        <dbReference type="PROSITE-ProRule" id="PRU00339"/>
    </source>
</evidence>
<accession>A0ABM9DA05</accession>
<proteinExistence type="predicted"/>
<dbReference type="InterPro" id="IPR011990">
    <property type="entry name" value="TPR-like_helical_dom_sf"/>
</dbReference>
<dbReference type="Gene3D" id="1.25.40.10">
    <property type="entry name" value="Tetratricopeptide repeat domain"/>
    <property type="match status" value="1"/>
</dbReference>
<dbReference type="RefSeq" id="WP_305732260.1">
    <property type="nucleotide sequence ID" value="NZ_OW150024.1"/>
</dbReference>
<dbReference type="Pfam" id="PF13432">
    <property type="entry name" value="TPR_16"/>
    <property type="match status" value="2"/>
</dbReference>
<dbReference type="SUPFAM" id="SSF48452">
    <property type="entry name" value="TPR-like"/>
    <property type="match status" value="1"/>
</dbReference>
<organism evidence="2 3">
    <name type="scientific">Trichlorobacter ammonificans</name>
    <dbReference type="NCBI Taxonomy" id="2916410"/>
    <lineage>
        <taxon>Bacteria</taxon>
        <taxon>Pseudomonadati</taxon>
        <taxon>Thermodesulfobacteriota</taxon>
        <taxon>Desulfuromonadia</taxon>
        <taxon>Geobacterales</taxon>
        <taxon>Geobacteraceae</taxon>
        <taxon>Trichlorobacter</taxon>
    </lineage>
</organism>
<dbReference type="SMART" id="SM00028">
    <property type="entry name" value="TPR"/>
    <property type="match status" value="3"/>
</dbReference>
<dbReference type="Proteomes" id="UP001295463">
    <property type="component" value="Chromosome"/>
</dbReference>
<dbReference type="InterPro" id="IPR019734">
    <property type="entry name" value="TPR_rpt"/>
</dbReference>
<protein>
    <submittedName>
        <fullName evidence="2">TPR repeat-containing protein</fullName>
    </submittedName>
</protein>
<feature type="repeat" description="TPR" evidence="1">
    <location>
        <begin position="45"/>
        <end position="78"/>
    </location>
</feature>
<dbReference type="PROSITE" id="PS50005">
    <property type="entry name" value="TPR"/>
    <property type="match status" value="1"/>
</dbReference>
<reference evidence="2 3" key="1">
    <citation type="submission" date="2022-03" db="EMBL/GenBank/DDBJ databases">
        <authorList>
            <person name="Koch H."/>
        </authorList>
    </citation>
    <scope>NUCLEOTIDE SEQUENCE [LARGE SCALE GENOMIC DNA]</scope>
    <source>
        <strain evidence="2 3">G1</strain>
    </source>
</reference>
<dbReference type="PANTHER" id="PTHR44809">
    <property type="match status" value="1"/>
</dbReference>
<dbReference type="SUPFAM" id="SSF53756">
    <property type="entry name" value="UDP-Glycosyltransferase/glycogen phosphorylase"/>
    <property type="match status" value="1"/>
</dbReference>
<gene>
    <name evidence="2" type="ORF">GEAMG1_1607</name>
</gene>